<feature type="domain" description="PCI" evidence="4">
    <location>
        <begin position="202"/>
        <end position="376"/>
    </location>
</feature>
<comment type="caution">
    <text evidence="5">The sequence shown here is derived from an EMBL/GenBank/DDBJ whole genome shotgun (WGS) entry which is preliminary data.</text>
</comment>
<dbReference type="Gene3D" id="1.25.40.990">
    <property type="match status" value="1"/>
</dbReference>
<dbReference type="InterPro" id="IPR033464">
    <property type="entry name" value="CSN8_PSD8_EIF3K"/>
</dbReference>
<dbReference type="InterPro" id="IPR006746">
    <property type="entry name" value="26S_Psome_Rpn12"/>
</dbReference>
<feature type="non-terminal residue" evidence="5">
    <location>
        <position position="1"/>
    </location>
</feature>
<dbReference type="InterPro" id="IPR000717">
    <property type="entry name" value="PCI_dom"/>
</dbReference>
<dbReference type="AlphaFoldDB" id="A0A016SBJ2"/>
<evidence type="ECO:0000256" key="1">
    <source>
        <dbReference type="ARBA" id="ARBA00009627"/>
    </source>
</evidence>
<dbReference type="PANTHER" id="PTHR12387:SF0">
    <property type="entry name" value="26S PROTEASOME NON-ATPASE REGULATORY SUBUNIT 8"/>
    <property type="match status" value="1"/>
</dbReference>
<keyword evidence="6" id="KW-1185">Reference proteome</keyword>
<keyword evidence="3" id="KW-0647">Proteasome</keyword>
<accession>A0A016SBJ2</accession>
<dbReference type="OrthoDB" id="409122at2759"/>
<sequence length="392" mass="44275">RIDSSFEHFLVETAPSSKYKCLDGCVEYYGNRGYPSSVVNVSHLDASKVLCGVDIEGTIRPFHNGQVTVPKLSRHRQPDVDYIVVHSAKCYVVCSVLITCAFRALAANRLPQLKSTSRPCPRTRDLFLITFTQRATMVSLPQMHKTLLAEWSKEQRNTSTIDQVLKQIGEALFDPAAVASLDTNALTTIYKDYYEISALVSVLKNDMVAFDDAIPPVLSFYEQCPSAAENKYLMVGLNLMFLLASNRLSDFHMMLESVPQNIQSGNPYISTPVRLEQSLMEGAYNKVVLTEKTIPSQFYSVFIRIMMDAVRSDIAASIEKSFKLLSARDAANMLLFETEAQVNEFAKQRKWKSDRDCFIFETDPTHHEKPTLDTARIAKQTIFYAKQLEMIV</sequence>
<dbReference type="Pfam" id="PF10075">
    <property type="entry name" value="CSN8_PSD8_EIF3K"/>
    <property type="match status" value="1"/>
</dbReference>
<protein>
    <recommendedName>
        <fullName evidence="2">26S proteasome non-ATPase regulatory subunit 8</fullName>
    </recommendedName>
</protein>
<dbReference type="GO" id="GO:0008541">
    <property type="term" value="C:proteasome regulatory particle, lid subcomplex"/>
    <property type="evidence" value="ECO:0007669"/>
    <property type="project" value="TreeGrafter"/>
</dbReference>
<dbReference type="PANTHER" id="PTHR12387">
    <property type="entry name" value="26S PROTEASOME NON-ATPASE REGULATORY SUBUNIT 8"/>
    <property type="match status" value="1"/>
</dbReference>
<name>A0A016SBJ2_9BILA</name>
<dbReference type="EMBL" id="JARK01001589">
    <property type="protein sequence ID" value="EYB88005.1"/>
    <property type="molecule type" value="Genomic_DNA"/>
</dbReference>
<dbReference type="GO" id="GO:0043161">
    <property type="term" value="P:proteasome-mediated ubiquitin-dependent protein catabolic process"/>
    <property type="evidence" value="ECO:0007669"/>
    <property type="project" value="TreeGrafter"/>
</dbReference>
<evidence type="ECO:0000313" key="5">
    <source>
        <dbReference type="EMBL" id="EYB88005.1"/>
    </source>
</evidence>
<evidence type="ECO:0000256" key="2">
    <source>
        <dbReference type="ARBA" id="ARBA00014939"/>
    </source>
</evidence>
<dbReference type="GO" id="GO:0005634">
    <property type="term" value="C:nucleus"/>
    <property type="evidence" value="ECO:0007669"/>
    <property type="project" value="TreeGrafter"/>
</dbReference>
<reference evidence="6" key="1">
    <citation type="journal article" date="2015" name="Nat. Genet.">
        <title>The genome and transcriptome of the zoonotic hookworm Ancylostoma ceylanicum identify infection-specific gene families.</title>
        <authorList>
            <person name="Schwarz E.M."/>
            <person name="Hu Y."/>
            <person name="Antoshechkin I."/>
            <person name="Miller M.M."/>
            <person name="Sternberg P.W."/>
            <person name="Aroian R.V."/>
        </authorList>
    </citation>
    <scope>NUCLEOTIDE SEQUENCE</scope>
    <source>
        <strain evidence="6">HY135</strain>
    </source>
</reference>
<gene>
    <name evidence="5" type="primary">Acey_s0253.g248</name>
    <name evidence="5" type="synonym">Acey-rpn-12</name>
    <name evidence="5" type="ORF">Y032_0253g248</name>
</gene>
<proteinExistence type="inferred from homology"/>
<dbReference type="PROSITE" id="PS50250">
    <property type="entry name" value="PCI"/>
    <property type="match status" value="1"/>
</dbReference>
<dbReference type="GO" id="GO:0005829">
    <property type="term" value="C:cytosol"/>
    <property type="evidence" value="ECO:0007669"/>
    <property type="project" value="TreeGrafter"/>
</dbReference>
<organism evidence="5 6">
    <name type="scientific">Ancylostoma ceylanicum</name>
    <dbReference type="NCBI Taxonomy" id="53326"/>
    <lineage>
        <taxon>Eukaryota</taxon>
        <taxon>Metazoa</taxon>
        <taxon>Ecdysozoa</taxon>
        <taxon>Nematoda</taxon>
        <taxon>Chromadorea</taxon>
        <taxon>Rhabditida</taxon>
        <taxon>Rhabditina</taxon>
        <taxon>Rhabditomorpha</taxon>
        <taxon>Strongyloidea</taxon>
        <taxon>Ancylostomatidae</taxon>
        <taxon>Ancylostomatinae</taxon>
        <taxon>Ancylostoma</taxon>
    </lineage>
</organism>
<evidence type="ECO:0000256" key="3">
    <source>
        <dbReference type="ARBA" id="ARBA00022942"/>
    </source>
</evidence>
<evidence type="ECO:0000313" key="6">
    <source>
        <dbReference type="Proteomes" id="UP000024635"/>
    </source>
</evidence>
<comment type="similarity">
    <text evidence="1">Belongs to the proteasome subunit S14 family.</text>
</comment>
<dbReference type="Proteomes" id="UP000024635">
    <property type="component" value="Unassembled WGS sequence"/>
</dbReference>
<evidence type="ECO:0000259" key="4">
    <source>
        <dbReference type="PROSITE" id="PS50250"/>
    </source>
</evidence>